<organism evidence="1 2">
    <name type="scientific">Saccharothrix variisporea</name>
    <dbReference type="NCBI Taxonomy" id="543527"/>
    <lineage>
        <taxon>Bacteria</taxon>
        <taxon>Bacillati</taxon>
        <taxon>Actinomycetota</taxon>
        <taxon>Actinomycetes</taxon>
        <taxon>Pseudonocardiales</taxon>
        <taxon>Pseudonocardiaceae</taxon>
        <taxon>Saccharothrix</taxon>
    </lineage>
</organism>
<keyword evidence="2" id="KW-1185">Reference proteome</keyword>
<comment type="caution">
    <text evidence="1">The sequence shown here is derived from an EMBL/GenBank/DDBJ whole genome shotgun (WGS) entry which is preliminary data.</text>
</comment>
<sequence length="33" mass="3778">MVWLEELVDRLDPPPPHLVESIHLLITVCQALT</sequence>
<name>A0A495XHK7_9PSEU</name>
<dbReference type="AlphaFoldDB" id="A0A495XHK7"/>
<protein>
    <submittedName>
        <fullName evidence="1">Uncharacterized protein</fullName>
    </submittedName>
</protein>
<reference evidence="1 2" key="1">
    <citation type="submission" date="2018-10" db="EMBL/GenBank/DDBJ databases">
        <title>Sequencing the genomes of 1000 actinobacteria strains.</title>
        <authorList>
            <person name="Klenk H.-P."/>
        </authorList>
    </citation>
    <scope>NUCLEOTIDE SEQUENCE [LARGE SCALE GENOMIC DNA]</scope>
    <source>
        <strain evidence="1 2">DSM 43911</strain>
    </source>
</reference>
<proteinExistence type="predicted"/>
<gene>
    <name evidence="1" type="ORF">DFJ66_6548</name>
</gene>
<accession>A0A495XHK7</accession>
<dbReference type="Proteomes" id="UP000272729">
    <property type="component" value="Unassembled WGS sequence"/>
</dbReference>
<evidence type="ECO:0000313" key="2">
    <source>
        <dbReference type="Proteomes" id="UP000272729"/>
    </source>
</evidence>
<dbReference type="EMBL" id="RBXR01000001">
    <property type="protein sequence ID" value="RKT73219.1"/>
    <property type="molecule type" value="Genomic_DNA"/>
</dbReference>
<evidence type="ECO:0000313" key="1">
    <source>
        <dbReference type="EMBL" id="RKT73219.1"/>
    </source>
</evidence>